<feature type="chain" id="PRO_5016332199" description="Secreted protein" evidence="2">
    <location>
        <begin position="27"/>
        <end position="128"/>
    </location>
</feature>
<evidence type="ECO:0000256" key="1">
    <source>
        <dbReference type="SAM" id="MobiDB-lite"/>
    </source>
</evidence>
<proteinExistence type="predicted"/>
<accession>A0A2Z3H524</accession>
<evidence type="ECO:0008006" key="5">
    <source>
        <dbReference type="Google" id="ProtNLM"/>
    </source>
</evidence>
<evidence type="ECO:0000313" key="4">
    <source>
        <dbReference type="Proteomes" id="UP000245802"/>
    </source>
</evidence>
<organism evidence="3 4">
    <name type="scientific">Gemmata obscuriglobus</name>
    <dbReference type="NCBI Taxonomy" id="114"/>
    <lineage>
        <taxon>Bacteria</taxon>
        <taxon>Pseudomonadati</taxon>
        <taxon>Planctomycetota</taxon>
        <taxon>Planctomycetia</taxon>
        <taxon>Gemmatales</taxon>
        <taxon>Gemmataceae</taxon>
        <taxon>Gemmata</taxon>
    </lineage>
</organism>
<protein>
    <recommendedName>
        <fullName evidence="5">Secreted protein</fullName>
    </recommendedName>
</protein>
<dbReference type="RefSeq" id="WP_010036820.1">
    <property type="nucleotide sequence ID" value="NZ_CP025958.1"/>
</dbReference>
<evidence type="ECO:0000256" key="2">
    <source>
        <dbReference type="SAM" id="SignalP"/>
    </source>
</evidence>
<dbReference type="Proteomes" id="UP000245802">
    <property type="component" value="Chromosome"/>
</dbReference>
<feature type="region of interest" description="Disordered" evidence="1">
    <location>
        <begin position="46"/>
        <end position="69"/>
    </location>
</feature>
<feature type="signal peptide" evidence="2">
    <location>
        <begin position="1"/>
        <end position="26"/>
    </location>
</feature>
<reference evidence="3 4" key="1">
    <citation type="submission" date="2018-01" db="EMBL/GenBank/DDBJ databases">
        <title>G. obscuriglobus.</title>
        <authorList>
            <person name="Franke J."/>
            <person name="Blomberg W."/>
            <person name="Selmecki A."/>
        </authorList>
    </citation>
    <scope>NUCLEOTIDE SEQUENCE [LARGE SCALE GENOMIC DNA]</scope>
    <source>
        <strain evidence="3 4">DSM 5831</strain>
    </source>
</reference>
<name>A0A2Z3H524_9BACT</name>
<dbReference type="EMBL" id="CP025958">
    <property type="protein sequence ID" value="AWM38676.1"/>
    <property type="molecule type" value="Genomic_DNA"/>
</dbReference>
<sequence length="128" mass="12935">MKTLTILRIFAVAAVAAFVTPDSASAGPIRQWVRDHRPGIIVPKRSAPSCGSCQTAPAPLPPSPITDPGLEISPFPAATAGVVQTGGCNGGTCPAPQFAPGRWYVVPAAGGCPGGTCPAPQRLVIPVK</sequence>
<dbReference type="AlphaFoldDB" id="A0A2Z3H524"/>
<keyword evidence="2" id="KW-0732">Signal</keyword>
<keyword evidence="4" id="KW-1185">Reference proteome</keyword>
<dbReference type="KEGG" id="gog:C1280_17915"/>
<evidence type="ECO:0000313" key="3">
    <source>
        <dbReference type="EMBL" id="AWM38676.1"/>
    </source>
</evidence>
<gene>
    <name evidence="3" type="ORF">C1280_17915</name>
</gene>